<dbReference type="SMART" id="SM00636">
    <property type="entry name" value="Glyco_18"/>
    <property type="match status" value="1"/>
</dbReference>
<name>A0A8J5HXB3_ZINOF</name>
<organism evidence="8 9">
    <name type="scientific">Zingiber officinale</name>
    <name type="common">Ginger</name>
    <name type="synonym">Amomum zingiber</name>
    <dbReference type="NCBI Taxonomy" id="94328"/>
    <lineage>
        <taxon>Eukaryota</taxon>
        <taxon>Viridiplantae</taxon>
        <taxon>Streptophyta</taxon>
        <taxon>Embryophyta</taxon>
        <taxon>Tracheophyta</taxon>
        <taxon>Spermatophyta</taxon>
        <taxon>Magnoliopsida</taxon>
        <taxon>Liliopsida</taxon>
        <taxon>Zingiberales</taxon>
        <taxon>Zingiberaceae</taxon>
        <taxon>Zingiber</taxon>
    </lineage>
</organism>
<dbReference type="Gene3D" id="3.10.50.10">
    <property type="match status" value="1"/>
</dbReference>
<dbReference type="GO" id="GO:0005576">
    <property type="term" value="C:extracellular region"/>
    <property type="evidence" value="ECO:0007669"/>
    <property type="project" value="TreeGrafter"/>
</dbReference>
<accession>A0A8J5HXB3</accession>
<dbReference type="SUPFAM" id="SSF54556">
    <property type="entry name" value="Chitinase insertion domain"/>
    <property type="match status" value="1"/>
</dbReference>
<evidence type="ECO:0000256" key="1">
    <source>
        <dbReference type="ARBA" id="ARBA00008682"/>
    </source>
</evidence>
<dbReference type="InterPro" id="IPR001223">
    <property type="entry name" value="Glyco_hydro18_cat"/>
</dbReference>
<comment type="caution">
    <text evidence="8">The sequence shown here is derived from an EMBL/GenBank/DDBJ whole genome shotgun (WGS) entry which is preliminary data.</text>
</comment>
<dbReference type="Proteomes" id="UP000734854">
    <property type="component" value="Unassembled WGS sequence"/>
</dbReference>
<feature type="domain" description="GH18" evidence="7">
    <location>
        <begin position="128"/>
        <end position="479"/>
    </location>
</feature>
<dbReference type="GO" id="GO:0004568">
    <property type="term" value="F:chitinase activity"/>
    <property type="evidence" value="ECO:0007669"/>
    <property type="project" value="TreeGrafter"/>
</dbReference>
<dbReference type="GO" id="GO:0008061">
    <property type="term" value="F:chitin binding"/>
    <property type="evidence" value="ECO:0007669"/>
    <property type="project" value="InterPro"/>
</dbReference>
<evidence type="ECO:0000256" key="3">
    <source>
        <dbReference type="ARBA" id="ARBA00022801"/>
    </source>
</evidence>
<gene>
    <name evidence="8" type="ORF">ZIOFF_011209</name>
</gene>
<dbReference type="Gene3D" id="3.20.20.80">
    <property type="entry name" value="Glycosidases"/>
    <property type="match status" value="1"/>
</dbReference>
<keyword evidence="9" id="KW-1185">Reference proteome</keyword>
<evidence type="ECO:0000313" key="8">
    <source>
        <dbReference type="EMBL" id="KAG6529017.1"/>
    </source>
</evidence>
<evidence type="ECO:0000256" key="5">
    <source>
        <dbReference type="ARBA" id="ARBA00023295"/>
    </source>
</evidence>
<dbReference type="SUPFAM" id="SSF51445">
    <property type="entry name" value="(Trans)glycosidases"/>
    <property type="match status" value="1"/>
</dbReference>
<dbReference type="AlphaFoldDB" id="A0A8J5HXB3"/>
<evidence type="ECO:0000256" key="4">
    <source>
        <dbReference type="ARBA" id="ARBA00023180"/>
    </source>
</evidence>
<keyword evidence="2" id="KW-0732">Signal</keyword>
<keyword evidence="4" id="KW-0325">Glycoprotein</keyword>
<dbReference type="EMBL" id="JACMSC010000003">
    <property type="protein sequence ID" value="KAG6529017.1"/>
    <property type="molecule type" value="Genomic_DNA"/>
</dbReference>
<dbReference type="InterPro" id="IPR017853">
    <property type="entry name" value="GH"/>
</dbReference>
<keyword evidence="5 6" id="KW-0326">Glycosidase</keyword>
<dbReference type="InterPro" id="IPR001579">
    <property type="entry name" value="Glyco_hydro_18_chit_AS"/>
</dbReference>
<evidence type="ECO:0000256" key="6">
    <source>
        <dbReference type="RuleBase" id="RU000489"/>
    </source>
</evidence>
<evidence type="ECO:0000259" key="7">
    <source>
        <dbReference type="PROSITE" id="PS51910"/>
    </source>
</evidence>
<dbReference type="InterPro" id="IPR050314">
    <property type="entry name" value="Glycosyl_Hydrlase_18"/>
</dbReference>
<dbReference type="GO" id="GO:0006032">
    <property type="term" value="P:chitin catabolic process"/>
    <property type="evidence" value="ECO:0007669"/>
    <property type="project" value="TreeGrafter"/>
</dbReference>
<dbReference type="PANTHER" id="PTHR11177">
    <property type="entry name" value="CHITINASE"/>
    <property type="match status" value="1"/>
</dbReference>
<dbReference type="PROSITE" id="PS51910">
    <property type="entry name" value="GH18_2"/>
    <property type="match status" value="1"/>
</dbReference>
<dbReference type="InterPro" id="IPR011583">
    <property type="entry name" value="Chitinase_II/V-like_cat"/>
</dbReference>
<dbReference type="PANTHER" id="PTHR11177:SF317">
    <property type="entry name" value="CHITINASE 12-RELATED"/>
    <property type="match status" value="1"/>
</dbReference>
<proteinExistence type="inferred from homology"/>
<dbReference type="FunFam" id="3.10.50.10:FF:000003">
    <property type="entry name" value="Class V chitinase CHIT5b"/>
    <property type="match status" value="1"/>
</dbReference>
<dbReference type="Pfam" id="PF00704">
    <property type="entry name" value="Glyco_hydro_18"/>
    <property type="match status" value="1"/>
</dbReference>
<dbReference type="PROSITE" id="PS01095">
    <property type="entry name" value="GH18_1"/>
    <property type="match status" value="1"/>
</dbReference>
<evidence type="ECO:0000256" key="2">
    <source>
        <dbReference type="ARBA" id="ARBA00022729"/>
    </source>
</evidence>
<protein>
    <recommendedName>
        <fullName evidence="7">GH18 domain-containing protein</fullName>
    </recommendedName>
</protein>
<dbReference type="CDD" id="cd02879">
    <property type="entry name" value="GH18_plant_chitinase_class_V"/>
    <property type="match status" value="1"/>
</dbReference>
<sequence length="479" mass="53122">MTLPLGRACSDREEEEERHHRLAVAALLGREAVVSDRDVTCGAEAALLGLEAAHAAVAADDHHLVSDVDFNKRFETYKLRVRPWCWYFPVMLEFELPTMAAWKEHIAFFLLFLFFSPSVTAYRAPDPAIKAGYWPTWTFSYSPPSSVDRSLFTHLFYAFVQVESSTFRLNVTADDDLMLRNFSAAAHAPRNRGLTHPPVKALLSIGGGDSDSAFSILAARASARAAFIDSTIAVARRYDLDGLDLDWEFPRDAGEMSDLATLLLEWRAEAEREAATTGRPRLLLTAAVYFASQFLLGDGRSYPVPQMAAALDWINVMCYDFHGSWDTSATGEHAAWYDPRSNISGSYGVDSWVAAGMPAKQVVLGMPLYGRTWELRNAAEHGVGAPAVAVGPGDNGVLLYSEVVDFNRNNNATVVHDQVLTAAYSYAGTSWIGYDDAWSVARKVGFARRRRLGGYFFWAIGYDDSRQSVTRSAWHAWGR</sequence>
<keyword evidence="3 6" id="KW-0378">Hydrolase</keyword>
<evidence type="ECO:0000313" key="9">
    <source>
        <dbReference type="Proteomes" id="UP000734854"/>
    </source>
</evidence>
<comment type="similarity">
    <text evidence="1">Belongs to the glycosyl hydrolase 18 family. Chitinase class V subfamily.</text>
</comment>
<reference evidence="8 9" key="1">
    <citation type="submission" date="2020-08" db="EMBL/GenBank/DDBJ databases">
        <title>Plant Genome Project.</title>
        <authorList>
            <person name="Zhang R.-G."/>
        </authorList>
    </citation>
    <scope>NUCLEOTIDE SEQUENCE [LARGE SCALE GENOMIC DNA]</scope>
    <source>
        <tissue evidence="8">Rhizome</tissue>
    </source>
</reference>
<dbReference type="GO" id="GO:0005975">
    <property type="term" value="P:carbohydrate metabolic process"/>
    <property type="evidence" value="ECO:0007669"/>
    <property type="project" value="InterPro"/>
</dbReference>
<dbReference type="InterPro" id="IPR029070">
    <property type="entry name" value="Chitinase_insertion_sf"/>
</dbReference>